<dbReference type="PROSITE" id="PS50109">
    <property type="entry name" value="HIS_KIN"/>
    <property type="match status" value="1"/>
</dbReference>
<dbReference type="SMART" id="SM00387">
    <property type="entry name" value="HATPase_c"/>
    <property type="match status" value="1"/>
</dbReference>
<sequence>MRKLLFPASLLTILFVAIILNIYFLRNELNGFYLFVIKEETSRVKSVVEGTIAGGGDPVEALTSYMESSKLLKGATFKLEGREIIIPGSDISQEYFKESFKVQPFSFALYFDFSYVREFNKHLSYVLISLLFFSLLFTAVTVWLVREYFKERILYEREKQEKEKLESINLVIHSLIHEVKNRLNVLRLLVYRLGSSFDETYLQKLREEIDKLGKYVEETANLRKPLTLSKEKTDIFFLIKDVVSKFDELLKTKGIDVETKVEKAELELDPEKFSSLLIDLIKNGIEALEDSEKKALKILGKKEGNYYTFYIMDSGGKLPGAELFEPFRSTKEKGFGLGLYNAKRVAEAHGGEIEAFVRDGWTVFKVSIPIS</sequence>
<dbReference type="AlphaFoldDB" id="F0S3U4"/>
<dbReference type="Gene3D" id="3.30.565.10">
    <property type="entry name" value="Histidine kinase-like ATPase, C-terminal domain"/>
    <property type="match status" value="1"/>
</dbReference>
<keyword evidence="4" id="KW-1133">Transmembrane helix</keyword>
<evidence type="ECO:0000313" key="7">
    <source>
        <dbReference type="Proteomes" id="UP000007102"/>
    </source>
</evidence>
<keyword evidence="6" id="KW-0418">Kinase</keyword>
<dbReference type="InterPro" id="IPR036890">
    <property type="entry name" value="HATPase_C_sf"/>
</dbReference>
<gene>
    <name evidence="6" type="ordered locus">Dester_0876</name>
</gene>
<dbReference type="GO" id="GO:0000155">
    <property type="term" value="F:phosphorelay sensor kinase activity"/>
    <property type="evidence" value="ECO:0007669"/>
    <property type="project" value="TreeGrafter"/>
</dbReference>
<dbReference type="STRING" id="868864.Dester_0876"/>
<keyword evidence="7" id="KW-1185">Reference proteome</keyword>
<dbReference type="KEGG" id="dte:Dester_0876"/>
<dbReference type="InParanoid" id="F0S3U4"/>
<dbReference type="OrthoDB" id="9815750at2"/>
<dbReference type="EC" id="2.7.13.3" evidence="2"/>
<feature type="domain" description="Histidine kinase" evidence="5">
    <location>
        <begin position="174"/>
        <end position="371"/>
    </location>
</feature>
<keyword evidence="6" id="KW-0808">Transferase</keyword>
<evidence type="ECO:0000259" key="5">
    <source>
        <dbReference type="PROSITE" id="PS50109"/>
    </source>
</evidence>
<keyword evidence="4" id="KW-0812">Transmembrane</keyword>
<evidence type="ECO:0000256" key="3">
    <source>
        <dbReference type="ARBA" id="ARBA00022553"/>
    </source>
</evidence>
<feature type="transmembrane region" description="Helical" evidence="4">
    <location>
        <begin position="123"/>
        <end position="145"/>
    </location>
</feature>
<dbReference type="RefSeq" id="WP_013638469.1">
    <property type="nucleotide sequence ID" value="NC_015185.1"/>
</dbReference>
<keyword evidence="3" id="KW-0597">Phosphoprotein</keyword>
<dbReference type="InterPro" id="IPR005467">
    <property type="entry name" value="His_kinase_dom"/>
</dbReference>
<dbReference type="InterPro" id="IPR004358">
    <property type="entry name" value="Sig_transdc_His_kin-like_C"/>
</dbReference>
<dbReference type="PRINTS" id="PR00344">
    <property type="entry name" value="BCTRLSENSOR"/>
</dbReference>
<dbReference type="SUPFAM" id="SSF55874">
    <property type="entry name" value="ATPase domain of HSP90 chaperone/DNA topoisomerase II/histidine kinase"/>
    <property type="match status" value="1"/>
</dbReference>
<dbReference type="EMBL" id="CP002543">
    <property type="protein sequence ID" value="ADY73516.1"/>
    <property type="molecule type" value="Genomic_DNA"/>
</dbReference>
<dbReference type="Pfam" id="PF02518">
    <property type="entry name" value="HATPase_c"/>
    <property type="match status" value="1"/>
</dbReference>
<dbReference type="PANTHER" id="PTHR43547">
    <property type="entry name" value="TWO-COMPONENT HISTIDINE KINASE"/>
    <property type="match status" value="1"/>
</dbReference>
<evidence type="ECO:0000313" key="6">
    <source>
        <dbReference type="EMBL" id="ADY73516.1"/>
    </source>
</evidence>
<proteinExistence type="predicted"/>
<reference evidence="6 7" key="1">
    <citation type="journal article" date="2011" name="Stand. Genomic Sci.">
        <title>Complete genome sequence of the thermophilic sulfur-reducer Desulfurobacterium thermolithotrophum type strain (BSA(T)) from a deep-sea hydrothermal vent.</title>
        <authorList>
            <person name="Goker M."/>
            <person name="Daligault H."/>
            <person name="Mwirichia R."/>
            <person name="Lapidus A."/>
            <person name="Lucas S."/>
            <person name="Deshpande S."/>
            <person name="Pagani I."/>
            <person name="Tapia R."/>
            <person name="Cheng J.F."/>
            <person name="Goodwin L."/>
            <person name="Pitluck S."/>
            <person name="Liolios K."/>
            <person name="Ivanova N."/>
            <person name="Mavromatis K."/>
            <person name="Mikhailova N."/>
            <person name="Pati A."/>
            <person name="Chen A."/>
            <person name="Palaniappan K."/>
            <person name="Han C."/>
            <person name="Land M."/>
            <person name="Hauser L."/>
            <person name="Pan C."/>
            <person name="Brambilla E.M."/>
            <person name="Rohde M."/>
            <person name="Spring S."/>
            <person name="Sikorski J."/>
            <person name="Wirth R."/>
            <person name="Detter J.C."/>
            <person name="Woyke T."/>
            <person name="Bristow J."/>
            <person name="Eisen J.A."/>
            <person name="Markowitz V."/>
            <person name="Hugenholtz P."/>
            <person name="Kyrpides N.C."/>
            <person name="Klenk H.P."/>
        </authorList>
    </citation>
    <scope>NUCLEOTIDE SEQUENCE [LARGE SCALE GENOMIC DNA]</scope>
    <source>
        <strain evidence="7">DSM 11699 / BSA</strain>
    </source>
</reference>
<dbReference type="HOGENOM" id="CLU_745422_0_0_0"/>
<keyword evidence="4" id="KW-0472">Membrane</keyword>
<evidence type="ECO:0000256" key="4">
    <source>
        <dbReference type="SAM" id="Phobius"/>
    </source>
</evidence>
<protein>
    <recommendedName>
        <fullName evidence="2">histidine kinase</fullName>
        <ecNumber evidence="2">2.7.13.3</ecNumber>
    </recommendedName>
</protein>
<name>F0S3U4_DESTD</name>
<dbReference type="Proteomes" id="UP000007102">
    <property type="component" value="Chromosome"/>
</dbReference>
<dbReference type="PANTHER" id="PTHR43547:SF2">
    <property type="entry name" value="HYBRID SIGNAL TRANSDUCTION HISTIDINE KINASE C"/>
    <property type="match status" value="1"/>
</dbReference>
<dbReference type="InterPro" id="IPR003594">
    <property type="entry name" value="HATPase_dom"/>
</dbReference>
<comment type="catalytic activity">
    <reaction evidence="1">
        <text>ATP + protein L-histidine = ADP + protein N-phospho-L-histidine.</text>
        <dbReference type="EC" id="2.7.13.3"/>
    </reaction>
</comment>
<reference evidence="7" key="2">
    <citation type="submission" date="2011-02" db="EMBL/GenBank/DDBJ databases">
        <title>The complete genome of Desulfurobacterium thermolithotrophum DSM 11699.</title>
        <authorList>
            <consortium name="US DOE Joint Genome Institute (JGI-PGF)"/>
            <person name="Lucas S."/>
            <person name="Copeland A."/>
            <person name="Lapidus A."/>
            <person name="Bruce D."/>
            <person name="Goodwin L."/>
            <person name="Pitluck S."/>
            <person name="Kyrpides N."/>
            <person name="Mavromatis K."/>
            <person name="Pagani I."/>
            <person name="Ivanova N."/>
            <person name="Mikhailova N."/>
            <person name="Daligault H."/>
            <person name="Detter J.C."/>
            <person name="Tapia R."/>
            <person name="Han C."/>
            <person name="Land M."/>
            <person name="Hauser L."/>
            <person name="Markowitz V."/>
            <person name="Cheng J.-F."/>
            <person name="Hugenholtz P."/>
            <person name="Woyke T."/>
            <person name="Wu D."/>
            <person name="Spring S."/>
            <person name="Brambilla E."/>
            <person name="Klenk H.-P."/>
            <person name="Eisen J.A."/>
        </authorList>
    </citation>
    <scope>NUCLEOTIDE SEQUENCE [LARGE SCALE GENOMIC DNA]</scope>
    <source>
        <strain evidence="7">DSM 11699 / BSA</strain>
    </source>
</reference>
<feature type="transmembrane region" description="Helical" evidence="4">
    <location>
        <begin position="5"/>
        <end position="25"/>
    </location>
</feature>
<accession>F0S3U4</accession>
<evidence type="ECO:0000256" key="1">
    <source>
        <dbReference type="ARBA" id="ARBA00000085"/>
    </source>
</evidence>
<organism evidence="6 7">
    <name type="scientific">Desulfurobacterium thermolithotrophum (strain DSM 11699 / BSA)</name>
    <dbReference type="NCBI Taxonomy" id="868864"/>
    <lineage>
        <taxon>Bacteria</taxon>
        <taxon>Pseudomonadati</taxon>
        <taxon>Aquificota</taxon>
        <taxon>Aquificia</taxon>
        <taxon>Desulfurobacteriales</taxon>
        <taxon>Desulfurobacteriaceae</taxon>
        <taxon>Desulfurobacterium</taxon>
    </lineage>
</organism>
<evidence type="ECO:0000256" key="2">
    <source>
        <dbReference type="ARBA" id="ARBA00012438"/>
    </source>
</evidence>
<dbReference type="eggNOG" id="COG4191">
    <property type="taxonomic scope" value="Bacteria"/>
</dbReference>